<dbReference type="GO" id="GO:0000049">
    <property type="term" value="F:tRNA binding"/>
    <property type="evidence" value="ECO:0007669"/>
    <property type="project" value="UniProtKB-UniRule"/>
</dbReference>
<evidence type="ECO:0000256" key="3">
    <source>
        <dbReference type="ARBA" id="ARBA00022730"/>
    </source>
</evidence>
<evidence type="ECO:0000256" key="7">
    <source>
        <dbReference type="HAMAP-Rule" id="MF_00480"/>
    </source>
</evidence>
<evidence type="ECO:0000256" key="8">
    <source>
        <dbReference type="RuleBase" id="RU003619"/>
    </source>
</evidence>
<dbReference type="KEGG" id="cad:Curi_c22670"/>
<reference evidence="10 11" key="1">
    <citation type="journal article" date="2012" name="PLoS ONE">
        <title>The purine-utilizing bacterium Clostridium acidurici 9a: a genome-guided metabolic reconsideration.</title>
        <authorList>
            <person name="Hartwich K."/>
            <person name="Poehlein A."/>
            <person name="Daniel R."/>
        </authorList>
    </citation>
    <scope>NUCLEOTIDE SEQUENCE [LARGE SCALE GENOMIC DNA]</scope>
    <source>
        <strain evidence="11">ATCC 7906 / DSM 604 / BCRC 14475 / CIP 104303 / KCTC 5404 / NCIMB 10678 / 9a</strain>
    </source>
</reference>
<dbReference type="eggNOG" id="COG0049">
    <property type="taxonomic scope" value="Bacteria"/>
</dbReference>
<dbReference type="STRING" id="1128398.Curi_c22670"/>
<gene>
    <name evidence="7 10" type="primary">rpsG</name>
    <name evidence="10" type="ordered locus">Curi_c22670</name>
</gene>
<evidence type="ECO:0000259" key="9">
    <source>
        <dbReference type="Pfam" id="PF00177"/>
    </source>
</evidence>
<keyword evidence="4 7" id="KW-0694">RNA-binding</keyword>
<dbReference type="AlphaFoldDB" id="K0B2X2"/>
<evidence type="ECO:0000313" key="10">
    <source>
        <dbReference type="EMBL" id="AFS79270.1"/>
    </source>
</evidence>
<comment type="subunit">
    <text evidence="7">Part of the 30S ribosomal subunit. Contacts proteins S9 and S11.</text>
</comment>
<name>K0B2X2_GOTA9</name>
<dbReference type="GO" id="GO:0006412">
    <property type="term" value="P:translation"/>
    <property type="evidence" value="ECO:0007669"/>
    <property type="project" value="UniProtKB-UniRule"/>
</dbReference>
<dbReference type="InterPro" id="IPR005717">
    <property type="entry name" value="Ribosomal_uS7_bac/org-type"/>
</dbReference>
<dbReference type="Pfam" id="PF00177">
    <property type="entry name" value="Ribosomal_S7"/>
    <property type="match status" value="1"/>
</dbReference>
<dbReference type="InterPro" id="IPR023798">
    <property type="entry name" value="Ribosomal_uS7_dom"/>
</dbReference>
<dbReference type="CDD" id="cd14869">
    <property type="entry name" value="uS7_Bacteria"/>
    <property type="match status" value="1"/>
</dbReference>
<dbReference type="GO" id="GO:0015935">
    <property type="term" value="C:small ribosomal subunit"/>
    <property type="evidence" value="ECO:0007669"/>
    <property type="project" value="InterPro"/>
</dbReference>
<organism evidence="10 11">
    <name type="scientific">Gottschalkia acidurici (strain ATCC 7906 / DSM 604 / BCRC 14475 / CIP 104303 / KCTC 5404 / NCIMB 10678 / 9a)</name>
    <name type="common">Clostridium acidurici</name>
    <dbReference type="NCBI Taxonomy" id="1128398"/>
    <lineage>
        <taxon>Bacteria</taxon>
        <taxon>Bacillati</taxon>
        <taxon>Bacillota</taxon>
        <taxon>Tissierellia</taxon>
        <taxon>Tissierellales</taxon>
        <taxon>Gottschalkiaceae</taxon>
        <taxon>Gottschalkia</taxon>
    </lineage>
</organism>
<keyword evidence="5 7" id="KW-0689">Ribosomal protein</keyword>
<keyword evidence="3 7" id="KW-0699">rRNA-binding</keyword>
<feature type="domain" description="Small ribosomal subunit protein uS7" evidence="9">
    <location>
        <begin position="9"/>
        <end position="156"/>
    </location>
</feature>
<dbReference type="HAMAP" id="MF_00480_B">
    <property type="entry name" value="Ribosomal_uS7_B"/>
    <property type="match status" value="1"/>
</dbReference>
<dbReference type="PROSITE" id="PS00052">
    <property type="entry name" value="RIBOSOMAL_S7"/>
    <property type="match status" value="1"/>
</dbReference>
<evidence type="ECO:0000256" key="1">
    <source>
        <dbReference type="ARBA" id="ARBA00007151"/>
    </source>
</evidence>
<dbReference type="GO" id="GO:0019843">
    <property type="term" value="F:rRNA binding"/>
    <property type="evidence" value="ECO:0007669"/>
    <property type="project" value="UniProtKB-UniRule"/>
</dbReference>
<dbReference type="SUPFAM" id="SSF47973">
    <property type="entry name" value="Ribosomal protein S7"/>
    <property type="match status" value="1"/>
</dbReference>
<evidence type="ECO:0000256" key="4">
    <source>
        <dbReference type="ARBA" id="ARBA00022884"/>
    </source>
</evidence>
<dbReference type="InterPro" id="IPR000235">
    <property type="entry name" value="Ribosomal_uS7"/>
</dbReference>
<dbReference type="InterPro" id="IPR036823">
    <property type="entry name" value="Ribosomal_uS7_dom_sf"/>
</dbReference>
<dbReference type="Proteomes" id="UP000006094">
    <property type="component" value="Chromosome"/>
</dbReference>
<comment type="function">
    <text evidence="7">One of the primary rRNA binding proteins, it binds directly to 16S rRNA where it nucleates assembly of the head domain of the 30S subunit. Is located at the subunit interface close to the decoding center, probably blocks exit of the E-site tRNA.</text>
</comment>
<keyword evidence="11" id="KW-1185">Reference proteome</keyword>
<evidence type="ECO:0000313" key="11">
    <source>
        <dbReference type="Proteomes" id="UP000006094"/>
    </source>
</evidence>
<keyword evidence="2 7" id="KW-0820">tRNA-binding</keyword>
<sequence length="163" mass="18692">MIKEGSVVPRKGHVPKRDVMPDPIYKDKVITKLINRTMLDGKRGKAQKIVYGAFDYVKDQSGEDPLEVFIRAMNNIMPVLEVKARRVGGATYQVPIEVRPDRRETIGLRWLVGFSRKRGEKTMVERLGKEILDASNNTGASVRKREDVHKMAEANRAFAHYRW</sequence>
<accession>K0B2X2</accession>
<evidence type="ECO:0000256" key="5">
    <source>
        <dbReference type="ARBA" id="ARBA00022980"/>
    </source>
</evidence>
<evidence type="ECO:0000256" key="2">
    <source>
        <dbReference type="ARBA" id="ARBA00022555"/>
    </source>
</evidence>
<comment type="similarity">
    <text evidence="1 7 8">Belongs to the universal ribosomal protein uS7 family.</text>
</comment>
<dbReference type="Gene3D" id="1.10.455.10">
    <property type="entry name" value="Ribosomal protein S7 domain"/>
    <property type="match status" value="1"/>
</dbReference>
<dbReference type="EMBL" id="CP003326">
    <property type="protein sequence ID" value="AFS79270.1"/>
    <property type="molecule type" value="Genomic_DNA"/>
</dbReference>
<protein>
    <recommendedName>
        <fullName evidence="7">Small ribosomal subunit protein uS7</fullName>
    </recommendedName>
</protein>
<dbReference type="NCBIfam" id="TIGR01029">
    <property type="entry name" value="rpsG_bact"/>
    <property type="match status" value="1"/>
</dbReference>
<evidence type="ECO:0000256" key="6">
    <source>
        <dbReference type="ARBA" id="ARBA00023274"/>
    </source>
</evidence>
<dbReference type="PANTHER" id="PTHR11205">
    <property type="entry name" value="RIBOSOMAL PROTEIN S7"/>
    <property type="match status" value="1"/>
</dbReference>
<dbReference type="PIRSF" id="PIRSF002122">
    <property type="entry name" value="RPS7p_RPS7a_RPS5e_RPS7o"/>
    <property type="match status" value="1"/>
</dbReference>
<dbReference type="FunFam" id="1.10.455.10:FF:000001">
    <property type="entry name" value="30S ribosomal protein S7"/>
    <property type="match status" value="1"/>
</dbReference>
<dbReference type="PATRIC" id="fig|1128398.3.peg.2346"/>
<proteinExistence type="inferred from homology"/>
<keyword evidence="6 7" id="KW-0687">Ribonucleoprotein</keyword>
<dbReference type="HOGENOM" id="CLU_072226_1_1_9"/>
<dbReference type="GO" id="GO:0003735">
    <property type="term" value="F:structural constituent of ribosome"/>
    <property type="evidence" value="ECO:0007669"/>
    <property type="project" value="InterPro"/>
</dbReference>
<dbReference type="InterPro" id="IPR020606">
    <property type="entry name" value="Ribosomal_uS7_CS"/>
</dbReference>